<name>A0A212J589_9BACT</name>
<keyword evidence="1" id="KW-0472">Membrane</keyword>
<proteinExistence type="predicted"/>
<reference evidence="2" key="1">
    <citation type="submission" date="2016-04" db="EMBL/GenBank/DDBJ databases">
        <authorList>
            <person name="Evans L.H."/>
            <person name="Alamgir A."/>
            <person name="Owens N."/>
            <person name="Weber N.D."/>
            <person name="Virtaneva K."/>
            <person name="Barbian K."/>
            <person name="Babar A."/>
            <person name="Rosenke K."/>
        </authorList>
    </citation>
    <scope>NUCLEOTIDE SEQUENCE</scope>
    <source>
        <strain evidence="2">86-1</strain>
    </source>
</reference>
<evidence type="ECO:0000313" key="2">
    <source>
        <dbReference type="EMBL" id="SBV94621.1"/>
    </source>
</evidence>
<protein>
    <submittedName>
        <fullName evidence="2">Uncharacterized protein</fullName>
    </submittedName>
</protein>
<organism evidence="2">
    <name type="scientific">uncultured Dysgonomonas sp</name>
    <dbReference type="NCBI Taxonomy" id="206096"/>
    <lineage>
        <taxon>Bacteria</taxon>
        <taxon>Pseudomonadati</taxon>
        <taxon>Bacteroidota</taxon>
        <taxon>Bacteroidia</taxon>
        <taxon>Bacteroidales</taxon>
        <taxon>Dysgonomonadaceae</taxon>
        <taxon>Dysgonomonas</taxon>
        <taxon>environmental samples</taxon>
    </lineage>
</organism>
<dbReference type="EMBL" id="FLUM01000001">
    <property type="protein sequence ID" value="SBV94621.1"/>
    <property type="molecule type" value="Genomic_DNA"/>
</dbReference>
<keyword evidence="1" id="KW-1133">Transmembrane helix</keyword>
<sequence>MDATNIAKKYPFVNFCFKKAIIYSFQIKNKYILTIYIVTQMLFNIVFFLFLRII</sequence>
<accession>A0A212J589</accession>
<gene>
    <name evidence="2" type="ORF">KL86DYS1_11182</name>
</gene>
<feature type="transmembrane region" description="Helical" evidence="1">
    <location>
        <begin position="31"/>
        <end position="51"/>
    </location>
</feature>
<keyword evidence="1" id="KW-0812">Transmembrane</keyword>
<evidence type="ECO:0000256" key="1">
    <source>
        <dbReference type="SAM" id="Phobius"/>
    </source>
</evidence>
<dbReference type="AlphaFoldDB" id="A0A212J589"/>